<dbReference type="SUPFAM" id="SSF55729">
    <property type="entry name" value="Acyl-CoA N-acyltransferases (Nat)"/>
    <property type="match status" value="1"/>
</dbReference>
<gene>
    <name evidence="2" type="ordered locus">TREPR_0146</name>
</gene>
<dbReference type="STRING" id="545694.TREPR_0146"/>
<dbReference type="HOGENOM" id="CLU_081840_1_1_12"/>
<organism evidence="2 3">
    <name type="scientific">Treponema primitia (strain ATCC BAA-887 / DSM 12427 / ZAS-2)</name>
    <dbReference type="NCBI Taxonomy" id="545694"/>
    <lineage>
        <taxon>Bacteria</taxon>
        <taxon>Pseudomonadati</taxon>
        <taxon>Spirochaetota</taxon>
        <taxon>Spirochaetia</taxon>
        <taxon>Spirochaetales</taxon>
        <taxon>Treponemataceae</taxon>
        <taxon>Treponema</taxon>
    </lineage>
</organism>
<dbReference type="InterPro" id="IPR000182">
    <property type="entry name" value="GNAT_dom"/>
</dbReference>
<dbReference type="InterPro" id="IPR016181">
    <property type="entry name" value="Acyl_CoA_acyltransferase"/>
</dbReference>
<proteinExistence type="predicted"/>
<dbReference type="PROSITE" id="PS51186">
    <property type="entry name" value="GNAT"/>
    <property type="match status" value="1"/>
</dbReference>
<keyword evidence="3" id="KW-1185">Reference proteome</keyword>
<dbReference type="KEGG" id="tpi:TREPR_0146"/>
<evidence type="ECO:0000313" key="3">
    <source>
        <dbReference type="Proteomes" id="UP000009223"/>
    </source>
</evidence>
<dbReference type="eggNOG" id="COG3153">
    <property type="taxonomic scope" value="Bacteria"/>
</dbReference>
<reference evidence="2 3" key="2">
    <citation type="journal article" date="2011" name="ISME J.">
        <title>RNA-seq reveals cooperative metabolic interactions between two termite-gut spirochete species in co-culture.</title>
        <authorList>
            <person name="Rosenthal A.Z."/>
            <person name="Matson E.G."/>
            <person name="Eldar A."/>
            <person name="Leadbetter J.R."/>
        </authorList>
    </citation>
    <scope>NUCLEOTIDE SEQUENCE [LARGE SCALE GENOMIC DNA]</scope>
    <source>
        <strain evidence="3">ATCC BAA-887 / DSM 12427 / ZAS-2</strain>
    </source>
</reference>
<dbReference type="GO" id="GO:0016747">
    <property type="term" value="F:acyltransferase activity, transferring groups other than amino-acyl groups"/>
    <property type="evidence" value="ECO:0007669"/>
    <property type="project" value="InterPro"/>
</dbReference>
<sequence>MGHIDNIFEIIYGWFMEITLRLEEEKDHRLVEELTREAFWNVYFPGCNEHLLVHNLRKTSEFIKQLDFVAIHNNEIVGNIVYVEAKIKDNDKEHSVLTFGPISVLPEYENKGIGGKLINHTIKLSKEMGYKAIIIYGDPEYYKRFEFKESKKYSITNKDKKYPAALLVLELYSNALNGINGVFDEGSIYEIDETELEKFEMGFYKKPKEVKKSQEKFMEIASKYL</sequence>
<dbReference type="AlphaFoldDB" id="F5YMH4"/>
<evidence type="ECO:0000313" key="2">
    <source>
        <dbReference type="EMBL" id="AEF84219.1"/>
    </source>
</evidence>
<evidence type="ECO:0000259" key="1">
    <source>
        <dbReference type="PROSITE" id="PS51186"/>
    </source>
</evidence>
<dbReference type="Pfam" id="PF13508">
    <property type="entry name" value="Acetyltransf_7"/>
    <property type="match status" value="1"/>
</dbReference>
<dbReference type="Gene3D" id="3.40.630.30">
    <property type="match status" value="1"/>
</dbReference>
<reference evidence="3" key="1">
    <citation type="submission" date="2009-12" db="EMBL/GenBank/DDBJ databases">
        <title>Complete sequence of Treponema primitia strain ZAS-2.</title>
        <authorList>
            <person name="Tetu S.G."/>
            <person name="Matson E."/>
            <person name="Ren Q."/>
            <person name="Seshadri R."/>
            <person name="Elbourne L."/>
            <person name="Hassan K.A."/>
            <person name="Durkin A."/>
            <person name="Radune D."/>
            <person name="Mohamoud Y."/>
            <person name="Shay R."/>
            <person name="Jin S."/>
            <person name="Zhang X."/>
            <person name="Lucey K."/>
            <person name="Ballor N.R."/>
            <person name="Ottesen E."/>
            <person name="Rosenthal R."/>
            <person name="Allen A."/>
            <person name="Leadbetter J.R."/>
            <person name="Paulsen I.T."/>
        </authorList>
    </citation>
    <scope>NUCLEOTIDE SEQUENCE [LARGE SCALE GENOMIC DNA]</scope>
    <source>
        <strain evidence="3">ATCC BAA-887 / DSM 12427 / ZAS-2</strain>
    </source>
</reference>
<dbReference type="EMBL" id="CP001843">
    <property type="protein sequence ID" value="AEF84219.1"/>
    <property type="molecule type" value="Genomic_DNA"/>
</dbReference>
<feature type="domain" description="N-acetyltransferase" evidence="1">
    <location>
        <begin position="18"/>
        <end position="172"/>
    </location>
</feature>
<dbReference type="Proteomes" id="UP000009223">
    <property type="component" value="Chromosome"/>
</dbReference>
<name>F5YMH4_TREPZ</name>
<keyword evidence="2" id="KW-0808">Transferase</keyword>
<dbReference type="CDD" id="cd04301">
    <property type="entry name" value="NAT_SF"/>
    <property type="match status" value="1"/>
</dbReference>
<protein>
    <submittedName>
        <fullName evidence="2">Acetyltransferase</fullName>
    </submittedName>
</protein>
<accession>F5YMH4</accession>